<dbReference type="Gene3D" id="1.20.5.170">
    <property type="match status" value="1"/>
</dbReference>
<keyword evidence="1" id="KW-0416">Keratin</keyword>
<dbReference type="PROSITE" id="PS51842">
    <property type="entry name" value="IF_ROD_2"/>
    <property type="match status" value="1"/>
</dbReference>
<feature type="domain" description="IF rod" evidence="11">
    <location>
        <begin position="81"/>
        <end position="392"/>
    </location>
</feature>
<evidence type="ECO:0000313" key="12">
    <source>
        <dbReference type="EMBL" id="NWW85256.1"/>
    </source>
</evidence>
<feature type="coiled-coil region" evidence="10">
    <location>
        <begin position="336"/>
        <end position="363"/>
    </location>
</feature>
<keyword evidence="3 10" id="KW-0175">Coiled coil</keyword>
<dbReference type="Gene3D" id="1.20.5.1160">
    <property type="entry name" value="Vasodilator-stimulated phosphoprotein"/>
    <property type="match status" value="1"/>
</dbReference>
<evidence type="ECO:0000256" key="7">
    <source>
        <dbReference type="ARBA" id="ARBA00041717"/>
    </source>
</evidence>
<dbReference type="PRINTS" id="PR01248">
    <property type="entry name" value="TYPE1KERATIN"/>
</dbReference>
<evidence type="ECO:0000256" key="1">
    <source>
        <dbReference type="ARBA" id="ARBA00022744"/>
    </source>
</evidence>
<evidence type="ECO:0000256" key="9">
    <source>
        <dbReference type="RuleBase" id="RU000685"/>
    </source>
</evidence>
<keyword evidence="2 9" id="KW-0403">Intermediate filament</keyword>
<evidence type="ECO:0000259" key="11">
    <source>
        <dbReference type="PROSITE" id="PS51842"/>
    </source>
</evidence>
<dbReference type="AlphaFoldDB" id="A0A7K6RGX6"/>
<dbReference type="Proteomes" id="UP000570016">
    <property type="component" value="Unassembled WGS sequence"/>
</dbReference>
<dbReference type="Gene3D" id="1.20.5.500">
    <property type="entry name" value="Single helix bin"/>
    <property type="match status" value="1"/>
</dbReference>
<evidence type="ECO:0000256" key="10">
    <source>
        <dbReference type="SAM" id="Coils"/>
    </source>
</evidence>
<dbReference type="PANTHER" id="PTHR23239">
    <property type="entry name" value="INTERMEDIATE FILAMENT"/>
    <property type="match status" value="1"/>
</dbReference>
<dbReference type="GO" id="GO:0045109">
    <property type="term" value="P:intermediate filament organization"/>
    <property type="evidence" value="ECO:0007669"/>
    <property type="project" value="TreeGrafter"/>
</dbReference>
<feature type="non-terminal residue" evidence="12">
    <location>
        <position position="1"/>
    </location>
</feature>
<dbReference type="GO" id="GO:0005198">
    <property type="term" value="F:structural molecule activity"/>
    <property type="evidence" value="ECO:0007669"/>
    <property type="project" value="InterPro"/>
</dbReference>
<evidence type="ECO:0000256" key="2">
    <source>
        <dbReference type="ARBA" id="ARBA00022754"/>
    </source>
</evidence>
<dbReference type="GO" id="GO:0005882">
    <property type="term" value="C:intermediate filament"/>
    <property type="evidence" value="ECO:0007669"/>
    <property type="project" value="UniProtKB-KW"/>
</dbReference>
<dbReference type="EMBL" id="VZRY01000811">
    <property type="protein sequence ID" value="NWW85256.1"/>
    <property type="molecule type" value="Genomic_DNA"/>
</dbReference>
<feature type="non-terminal residue" evidence="12">
    <location>
        <position position="420"/>
    </location>
</feature>
<evidence type="ECO:0000313" key="13">
    <source>
        <dbReference type="Proteomes" id="UP000570016"/>
    </source>
</evidence>
<dbReference type="SUPFAM" id="SSF64593">
    <property type="entry name" value="Intermediate filament protein, coiled coil region"/>
    <property type="match status" value="2"/>
</dbReference>
<sequence>MSFSTQSFQWGTSSHAYPIAPSVSSFTSRKMGIQKIQAPSVHGGAGGYGTRISTSTGYGQGFRGNFQLNVTGNDVMLAGNEKTTMQNLNDRLALYLEKVRSLEKANSLIEKQIMEWHEKNTISVRHDYSSYFGTIKDLQNKIADAQLENARLVLQIDNAKLAADDFRLKYENEHLLWQSVKSDINGLLQVRDDLTLNKSDLESQIEMMNEELALLMKNHEEEVNRLRGQMRGSVTVEVDAAPSTDLSTIMENMRKKYEEMAEKNRQEAKEQFEMQTEQLNHEVAINVEQLQAQRKEITDQRQICQSLELELQSHLNMKKTLEGTLADIEARYQYQLAQIQEAVAHAEAQLRQLRADMEGQNNEYGILLDIKTRLEMEIATYRRLLEGEDIGKVRKIKTIVEDVIDGKVISSEIKEIEEKL</sequence>
<evidence type="ECO:0000256" key="8">
    <source>
        <dbReference type="ARBA" id="ARBA00042487"/>
    </source>
</evidence>
<gene>
    <name evidence="12" type="primary">Krt20</name>
    <name evidence="12" type="ORF">RHYJUB_R02858</name>
</gene>
<comment type="similarity">
    <text evidence="9">Belongs to the intermediate filament family.</text>
</comment>
<dbReference type="InterPro" id="IPR002957">
    <property type="entry name" value="Keratin_I"/>
</dbReference>
<name>A0A7K6RGX6_9AVES</name>
<comment type="caution">
    <text evidence="12">The sequence shown here is derived from an EMBL/GenBank/DDBJ whole genome shotgun (WGS) entry which is preliminary data.</text>
</comment>
<dbReference type="FunFam" id="1.20.5.170:FF:000002">
    <property type="entry name" value="Type I keratin KA11"/>
    <property type="match status" value="1"/>
</dbReference>
<dbReference type="SMART" id="SM01391">
    <property type="entry name" value="Filament"/>
    <property type="match status" value="1"/>
</dbReference>
<dbReference type="GO" id="GO:0030855">
    <property type="term" value="P:epithelial cell differentiation"/>
    <property type="evidence" value="ECO:0007669"/>
    <property type="project" value="TreeGrafter"/>
</dbReference>
<protein>
    <recommendedName>
        <fullName evidence="6">Keratin, type I cytoskeletal 20</fullName>
    </recommendedName>
    <alternativeName>
        <fullName evidence="7">Cytokeratin-20</fullName>
    </alternativeName>
    <alternativeName>
        <fullName evidence="8">Keratin-20</fullName>
    </alternativeName>
</protein>
<dbReference type="FunFam" id="1.20.5.1160:FF:000002">
    <property type="entry name" value="Type I keratin 10"/>
    <property type="match status" value="1"/>
</dbReference>
<dbReference type="InterPro" id="IPR018039">
    <property type="entry name" value="IF_conserved"/>
</dbReference>
<reference evidence="12 13" key="1">
    <citation type="submission" date="2019-09" db="EMBL/GenBank/DDBJ databases">
        <title>Bird 10,000 Genomes (B10K) Project - Family phase.</title>
        <authorList>
            <person name="Zhang G."/>
        </authorList>
    </citation>
    <scope>NUCLEOTIDE SEQUENCE [LARGE SCALE GENOMIC DNA]</scope>
    <source>
        <strain evidence="12">B10K-DU-029-58</strain>
        <tissue evidence="12">Muscle</tissue>
    </source>
</reference>
<feature type="coiled-coil region" evidence="10">
    <location>
        <begin position="135"/>
        <end position="162"/>
    </location>
</feature>
<comment type="subunit">
    <text evidence="5">Heterotetramer of two type I and two type II keratins. Associates with KRT8.</text>
</comment>
<dbReference type="Pfam" id="PF00038">
    <property type="entry name" value="Filament"/>
    <property type="match status" value="1"/>
</dbReference>
<organism evidence="12 13">
    <name type="scientific">Rhynochetos jubatus</name>
    <name type="common">kagu</name>
    <dbReference type="NCBI Taxonomy" id="54386"/>
    <lineage>
        <taxon>Eukaryota</taxon>
        <taxon>Metazoa</taxon>
        <taxon>Chordata</taxon>
        <taxon>Craniata</taxon>
        <taxon>Vertebrata</taxon>
        <taxon>Euteleostomi</taxon>
        <taxon>Archelosauria</taxon>
        <taxon>Archosauria</taxon>
        <taxon>Dinosauria</taxon>
        <taxon>Saurischia</taxon>
        <taxon>Theropoda</taxon>
        <taxon>Coelurosauria</taxon>
        <taxon>Aves</taxon>
        <taxon>Neognathae</taxon>
        <taxon>Neoaves</taxon>
        <taxon>Phaethontimorphae</taxon>
        <taxon>Eurypygiformes</taxon>
        <taxon>Rhynochetidae</taxon>
        <taxon>Rhynochetos</taxon>
    </lineage>
</organism>
<evidence type="ECO:0000256" key="6">
    <source>
        <dbReference type="ARBA" id="ARBA00040318"/>
    </source>
</evidence>
<evidence type="ECO:0000256" key="3">
    <source>
        <dbReference type="ARBA" id="ARBA00023054"/>
    </source>
</evidence>
<comment type="function">
    <text evidence="4">Plays a significant role in maintaining keratin filament organization in intestinal epithelia. When phosphorylated, plays a role in the secretion of mucin in the small intestine.</text>
</comment>
<evidence type="ECO:0000256" key="4">
    <source>
        <dbReference type="ARBA" id="ARBA00037685"/>
    </source>
</evidence>
<accession>A0A7K6RGX6</accession>
<dbReference type="OrthoDB" id="2441647at2759"/>
<keyword evidence="13" id="KW-1185">Reference proteome</keyword>
<evidence type="ECO:0000256" key="5">
    <source>
        <dbReference type="ARBA" id="ARBA00038712"/>
    </source>
</evidence>
<dbReference type="PANTHER" id="PTHR23239:SF167">
    <property type="entry name" value="KERATIN, TYPE I CYTOSKELETAL 20"/>
    <property type="match status" value="1"/>
</dbReference>
<dbReference type="InterPro" id="IPR039008">
    <property type="entry name" value="IF_rod_dom"/>
</dbReference>
<proteinExistence type="inferred from homology"/>
<feature type="coiled-coil region" evidence="10">
    <location>
        <begin position="191"/>
        <end position="310"/>
    </location>
</feature>
<dbReference type="PROSITE" id="PS00226">
    <property type="entry name" value="IF_ROD_1"/>
    <property type="match status" value="1"/>
</dbReference>